<evidence type="ECO:0000313" key="3">
    <source>
        <dbReference type="EMBL" id="GES00651.1"/>
    </source>
</evidence>
<feature type="domain" description="DhaK" evidence="2">
    <location>
        <begin position="7"/>
        <end position="206"/>
    </location>
</feature>
<sequence>MTYVFNSEAGFKDEFLAGLTAAYGRYLRKVPSASGVMSVSAPVRGRASVLIGGGSGHYPAFAGLVGPGLCDGAVVGDVFTSPSAEHVYRCVKALDGGAGVLLSFGNYSGDVMHFGTAVERARREGVDARIVLVTDDVASAPGDRRQSRRGLPDPVLARRHHRALPEHPRHRTRLPNRTEHTNRPHWARGPRRARPRHGADHIRLRG</sequence>
<dbReference type="PROSITE" id="PS51481">
    <property type="entry name" value="DHAK"/>
    <property type="match status" value="1"/>
</dbReference>
<dbReference type="SUPFAM" id="SSF82549">
    <property type="entry name" value="DAK1/DegV-like"/>
    <property type="match status" value="1"/>
</dbReference>
<comment type="caution">
    <text evidence="3">The sequence shown here is derived from an EMBL/GenBank/DDBJ whole genome shotgun (WGS) entry which is preliminary data.</text>
</comment>
<gene>
    <name evidence="3" type="ORF">Acor_27150</name>
</gene>
<dbReference type="PANTHER" id="PTHR28629">
    <property type="entry name" value="TRIOKINASE/FMN CYCLASE"/>
    <property type="match status" value="1"/>
</dbReference>
<dbReference type="Proteomes" id="UP000334990">
    <property type="component" value="Unassembled WGS sequence"/>
</dbReference>
<dbReference type="GO" id="GO:0005829">
    <property type="term" value="C:cytosol"/>
    <property type="evidence" value="ECO:0007669"/>
    <property type="project" value="TreeGrafter"/>
</dbReference>
<dbReference type="RefSeq" id="WP_155336980.1">
    <property type="nucleotide sequence ID" value="NZ_BAAABN010000098.1"/>
</dbReference>
<proteinExistence type="predicted"/>
<dbReference type="PANTHER" id="PTHR28629:SF4">
    <property type="entry name" value="TRIOKINASE_FMN CYCLASE"/>
    <property type="match status" value="1"/>
</dbReference>
<keyword evidence="4" id="KW-1185">Reference proteome</keyword>
<dbReference type="InterPro" id="IPR050861">
    <property type="entry name" value="Dihydroxyacetone_Kinase"/>
</dbReference>
<dbReference type="Pfam" id="PF02733">
    <property type="entry name" value="Dak1"/>
    <property type="match status" value="1"/>
</dbReference>
<dbReference type="Gene3D" id="3.40.50.10440">
    <property type="entry name" value="Dihydroxyacetone kinase, domain 1"/>
    <property type="match status" value="1"/>
</dbReference>
<protein>
    <recommendedName>
        <fullName evidence="2">DhaK domain-containing protein</fullName>
    </recommendedName>
</protein>
<dbReference type="AlphaFoldDB" id="A0A5M3W0K9"/>
<evidence type="ECO:0000313" key="4">
    <source>
        <dbReference type="Proteomes" id="UP000334990"/>
    </source>
</evidence>
<feature type="compositionally biased region" description="Basic residues" evidence="1">
    <location>
        <begin position="183"/>
        <end position="196"/>
    </location>
</feature>
<dbReference type="GO" id="GO:0004371">
    <property type="term" value="F:glycerone kinase activity"/>
    <property type="evidence" value="ECO:0007669"/>
    <property type="project" value="InterPro"/>
</dbReference>
<evidence type="ECO:0000259" key="2">
    <source>
        <dbReference type="PROSITE" id="PS51481"/>
    </source>
</evidence>
<feature type="region of interest" description="Disordered" evidence="1">
    <location>
        <begin position="140"/>
        <end position="206"/>
    </location>
</feature>
<organism evidence="3 4">
    <name type="scientific">Acrocarpospora corrugata</name>
    <dbReference type="NCBI Taxonomy" id="35763"/>
    <lineage>
        <taxon>Bacteria</taxon>
        <taxon>Bacillati</taxon>
        <taxon>Actinomycetota</taxon>
        <taxon>Actinomycetes</taxon>
        <taxon>Streptosporangiales</taxon>
        <taxon>Streptosporangiaceae</taxon>
        <taxon>Acrocarpospora</taxon>
    </lineage>
</organism>
<dbReference type="EMBL" id="BLAD01000046">
    <property type="protein sequence ID" value="GES00651.1"/>
    <property type="molecule type" value="Genomic_DNA"/>
</dbReference>
<accession>A0A5M3W0K9</accession>
<name>A0A5M3W0K9_9ACTN</name>
<dbReference type="OrthoDB" id="9806345at2"/>
<dbReference type="InterPro" id="IPR004006">
    <property type="entry name" value="DhaK_dom"/>
</dbReference>
<evidence type="ECO:0000256" key="1">
    <source>
        <dbReference type="SAM" id="MobiDB-lite"/>
    </source>
</evidence>
<feature type="compositionally biased region" description="Basic residues" evidence="1">
    <location>
        <begin position="157"/>
        <end position="174"/>
    </location>
</feature>
<reference evidence="3 4" key="1">
    <citation type="submission" date="2019-10" db="EMBL/GenBank/DDBJ databases">
        <title>Whole genome shotgun sequence of Acrocarpospora corrugata NBRC 13972.</title>
        <authorList>
            <person name="Ichikawa N."/>
            <person name="Kimura A."/>
            <person name="Kitahashi Y."/>
            <person name="Komaki H."/>
            <person name="Oguchi A."/>
        </authorList>
    </citation>
    <scope>NUCLEOTIDE SEQUENCE [LARGE SCALE GENOMIC DNA]</scope>
    <source>
        <strain evidence="3 4">NBRC 13972</strain>
    </source>
</reference>
<dbReference type="GO" id="GO:0019563">
    <property type="term" value="P:glycerol catabolic process"/>
    <property type="evidence" value="ECO:0007669"/>
    <property type="project" value="TreeGrafter"/>
</dbReference>
<feature type="compositionally biased region" description="Basic and acidic residues" evidence="1">
    <location>
        <begin position="197"/>
        <end position="206"/>
    </location>
</feature>